<dbReference type="Proteomes" id="UP000016064">
    <property type="component" value="Unassembled WGS sequence"/>
</dbReference>
<dbReference type="SUPFAM" id="SSF48613">
    <property type="entry name" value="Heme oxygenase-like"/>
    <property type="match status" value="1"/>
</dbReference>
<dbReference type="EMBL" id="APJW01000001">
    <property type="protein sequence ID" value="EQM63061.1"/>
    <property type="molecule type" value="Genomic_DNA"/>
</dbReference>
<dbReference type="InterPro" id="IPR027572">
    <property type="entry name" value="Fol-rel_CADD"/>
</dbReference>
<dbReference type="Pfam" id="PF03070">
    <property type="entry name" value="TENA_THI-4"/>
    <property type="match status" value="1"/>
</dbReference>
<proteinExistence type="predicted"/>
<feature type="domain" description="Thiaminase-2/PQQC" evidence="2">
    <location>
        <begin position="9"/>
        <end position="217"/>
    </location>
</feature>
<dbReference type="InterPro" id="IPR016084">
    <property type="entry name" value="Haem_Oase-like_multi-hlx"/>
</dbReference>
<dbReference type="Gene3D" id="1.20.910.10">
    <property type="entry name" value="Heme oxygenase-like"/>
    <property type="match status" value="1"/>
</dbReference>
<accession>A0ABN0N0J9</accession>
<evidence type="ECO:0000313" key="3">
    <source>
        <dbReference type="EMBL" id="EQM63061.1"/>
    </source>
</evidence>
<protein>
    <submittedName>
        <fullName evidence="3">PqqC-like protein</fullName>
    </submittedName>
</protein>
<evidence type="ECO:0000256" key="1">
    <source>
        <dbReference type="ARBA" id="ARBA00023002"/>
    </source>
</evidence>
<dbReference type="PANTHER" id="PTHR40279:SF3">
    <property type="entry name" value="4-AMINOBENZOATE SYNTHASE"/>
    <property type="match status" value="1"/>
</dbReference>
<keyword evidence="1" id="KW-0560">Oxidoreductase</keyword>
<dbReference type="RefSeq" id="WP_020370678.1">
    <property type="nucleotide sequence ID" value="NZ_APJW01000001.1"/>
</dbReference>
<name>A0ABN0N0J9_9CHLA</name>
<evidence type="ECO:0000259" key="2">
    <source>
        <dbReference type="Pfam" id="PF03070"/>
    </source>
</evidence>
<evidence type="ECO:0000313" key="4">
    <source>
        <dbReference type="Proteomes" id="UP000016064"/>
    </source>
</evidence>
<dbReference type="PANTHER" id="PTHR40279">
    <property type="entry name" value="PQQC-LIKE PROTEIN"/>
    <property type="match status" value="1"/>
</dbReference>
<sequence length="237" mass="27176">MKPCLNLLDQIIKEKHMLNHTFYMKWSAGELTQTQLQNYAKDYYLHIKAFPKYISAIHSRCDNLAARKLLLSNLMDEENGYPNHIDLWKNFAYALGVSEEELESHTPSPQAQEKVATFMRWCTGDSLSAGVAALYTYESQIPTVAETKIEGLKKYFGFSNPQDYEYFTVHQELDVKHSQEEKELIEMLLNNDCGKILQATRDVTSALWNFLGSFLDETPSETPVSNGQSKRCGCCRH</sequence>
<gene>
    <name evidence="3" type="ORF">H359_0022</name>
</gene>
<dbReference type="NCBIfam" id="TIGR04305">
    <property type="entry name" value="fol_rel_CADD"/>
    <property type="match status" value="1"/>
</dbReference>
<comment type="caution">
    <text evidence="3">The sequence shown here is derived from an EMBL/GenBank/DDBJ whole genome shotgun (WGS) entry which is preliminary data.</text>
</comment>
<keyword evidence="4" id="KW-1185">Reference proteome</keyword>
<dbReference type="InterPro" id="IPR039068">
    <property type="entry name" value="PqqC-like"/>
</dbReference>
<organism evidence="3 4">
    <name type="scientific">Chlamydia ibidis 10-1398/6</name>
    <dbReference type="NCBI Taxonomy" id="1046581"/>
    <lineage>
        <taxon>Bacteria</taxon>
        <taxon>Pseudomonadati</taxon>
        <taxon>Chlamydiota</taxon>
        <taxon>Chlamydiia</taxon>
        <taxon>Chlamydiales</taxon>
        <taxon>Chlamydiaceae</taxon>
        <taxon>Chlamydia/Chlamydophila group</taxon>
        <taxon>Chlamydia</taxon>
    </lineage>
</organism>
<dbReference type="SMART" id="SM01236">
    <property type="entry name" value="Haem_oxygenase_2"/>
    <property type="match status" value="1"/>
</dbReference>
<reference evidence="3 4" key="1">
    <citation type="submission" date="2013-07" db="EMBL/GenBank/DDBJ databases">
        <title>Isolation of a new Chlamydia species from the feral Sacred Ibis (Threskiornis aethiopicus): Chlamydia ibidis.</title>
        <authorList>
            <person name="Vorimore F."/>
            <person name="Hsia R.-C."/>
            <person name="Huot-Creasy H."/>
            <person name="Bastian S."/>
            <person name="Deruyter L."/>
            <person name="Passet A."/>
            <person name="Sachse K."/>
            <person name="Bavoil P."/>
            <person name="Myers G."/>
            <person name="Laroucau K."/>
        </authorList>
    </citation>
    <scope>NUCLEOTIDE SEQUENCE [LARGE SCALE GENOMIC DNA]</scope>
    <source>
        <strain evidence="3 4">10-1398/6</strain>
    </source>
</reference>
<dbReference type="InterPro" id="IPR004305">
    <property type="entry name" value="Thiaminase-2/PQQC"/>
</dbReference>